<protein>
    <submittedName>
        <fullName evidence="4">Glycosyl transferase</fullName>
    </submittedName>
</protein>
<dbReference type="Pfam" id="PF00535">
    <property type="entry name" value="Glycos_transf_2"/>
    <property type="match status" value="1"/>
</dbReference>
<dbReference type="InterPro" id="IPR018639">
    <property type="entry name" value="DUF2062"/>
</dbReference>
<organism evidence="4 5">
    <name type="scientific">Pseudodesulfovibrio sediminis</name>
    <dbReference type="NCBI Taxonomy" id="2810563"/>
    <lineage>
        <taxon>Bacteria</taxon>
        <taxon>Pseudomonadati</taxon>
        <taxon>Thermodesulfobacteriota</taxon>
        <taxon>Desulfovibrionia</taxon>
        <taxon>Desulfovibrionales</taxon>
        <taxon>Desulfovibrionaceae</taxon>
    </lineage>
</organism>
<dbReference type="SUPFAM" id="SSF53448">
    <property type="entry name" value="Nucleotide-diphospho-sugar transferases"/>
    <property type="match status" value="1"/>
</dbReference>
<dbReference type="RefSeq" id="WP_229596395.1">
    <property type="nucleotide sequence ID" value="NZ_AP024485.1"/>
</dbReference>
<evidence type="ECO:0000259" key="3">
    <source>
        <dbReference type="Pfam" id="PF09835"/>
    </source>
</evidence>
<evidence type="ECO:0000256" key="1">
    <source>
        <dbReference type="SAM" id="Phobius"/>
    </source>
</evidence>
<evidence type="ECO:0000259" key="2">
    <source>
        <dbReference type="Pfam" id="PF00535"/>
    </source>
</evidence>
<feature type="transmembrane region" description="Helical" evidence="1">
    <location>
        <begin position="303"/>
        <end position="325"/>
    </location>
</feature>
<dbReference type="Gene3D" id="3.90.550.10">
    <property type="entry name" value="Spore Coat Polysaccharide Biosynthesis Protein SpsA, Chain A"/>
    <property type="match status" value="1"/>
</dbReference>
<dbReference type="PANTHER" id="PTHR48090">
    <property type="entry name" value="UNDECAPRENYL-PHOSPHATE 4-DEOXY-4-FORMAMIDO-L-ARABINOSE TRANSFERASE-RELATED"/>
    <property type="match status" value="1"/>
</dbReference>
<keyword evidence="5" id="KW-1185">Reference proteome</keyword>
<dbReference type="InterPro" id="IPR029044">
    <property type="entry name" value="Nucleotide-diphossugar_trans"/>
</dbReference>
<keyword evidence="1" id="KW-0472">Membrane</keyword>
<keyword evidence="1" id="KW-0812">Transmembrane</keyword>
<evidence type="ECO:0000313" key="5">
    <source>
        <dbReference type="Proteomes" id="UP001053296"/>
    </source>
</evidence>
<gene>
    <name evidence="4" type="ORF">PSDVSF_16900</name>
</gene>
<feature type="transmembrane region" description="Helical" evidence="1">
    <location>
        <begin position="346"/>
        <end position="375"/>
    </location>
</feature>
<feature type="transmembrane region" description="Helical" evidence="1">
    <location>
        <begin position="263"/>
        <end position="291"/>
    </location>
</feature>
<keyword evidence="4" id="KW-0808">Transferase</keyword>
<sequence length="383" mass="42354">MTNTLIVIPVYNHGATLRQVVKDCLAIHPEVLVVDDGCTDGGIETIQDLPVEVIRHTANAGKGEAILTAVVEAKRLGKSHIITMDADGQHYASDIPAFLEKIRNNPRAVAVGARLFTGPNIPKSSRFGRAFSNFWLRVQTGCKISDVQCGFRAYPVVIFDAIKLYERKFAFEVEVLVKAAWAGYPLENVNISVHYPDPAKRISHFNFLKDNVDISLLNTRLTARSFLPLPHRQYTEDTEGKVSAIHPMKSLRLLLKKEKTPSALAMAAGLGMLLGALPLIAMHSISIIFILGYLKLNKITGLAVSQLCMPPFVPALCIEAGYFMRHGHFLTEISMQTLGYEIFDRLFEYVLGSLVIAPLLAVIMGLLVYMLAWIVKVQLNKTG</sequence>
<name>A0ABM7P6K4_9BACT</name>
<dbReference type="Pfam" id="PF09835">
    <property type="entry name" value="DUF2062"/>
    <property type="match status" value="1"/>
</dbReference>
<accession>A0ABM7P6K4</accession>
<keyword evidence="1" id="KW-1133">Transmembrane helix</keyword>
<dbReference type="InterPro" id="IPR050256">
    <property type="entry name" value="Glycosyltransferase_2"/>
</dbReference>
<dbReference type="InterPro" id="IPR001173">
    <property type="entry name" value="Glyco_trans_2-like"/>
</dbReference>
<feature type="domain" description="Glycosyltransferase 2-like" evidence="2">
    <location>
        <begin position="6"/>
        <end position="159"/>
    </location>
</feature>
<evidence type="ECO:0000313" key="4">
    <source>
        <dbReference type="EMBL" id="BCS88448.1"/>
    </source>
</evidence>
<dbReference type="PANTHER" id="PTHR48090:SF7">
    <property type="entry name" value="RFBJ PROTEIN"/>
    <property type="match status" value="1"/>
</dbReference>
<dbReference type="Proteomes" id="UP001053296">
    <property type="component" value="Chromosome"/>
</dbReference>
<dbReference type="GO" id="GO:0016740">
    <property type="term" value="F:transferase activity"/>
    <property type="evidence" value="ECO:0007669"/>
    <property type="project" value="UniProtKB-KW"/>
</dbReference>
<feature type="domain" description="DUF2062" evidence="3">
    <location>
        <begin position="256"/>
        <end position="372"/>
    </location>
</feature>
<reference evidence="4" key="1">
    <citation type="journal article" date="2022" name="Arch. Microbiol.">
        <title>Pseudodesulfovibrio sediminis sp. nov., a mesophilic and neutrophilic sulfate-reducing bacterium isolated from sediment of a brackish lake.</title>
        <authorList>
            <person name="Takahashi A."/>
            <person name="Kojima H."/>
            <person name="Watanabe M."/>
            <person name="Fukui M."/>
        </authorList>
    </citation>
    <scope>NUCLEOTIDE SEQUENCE</scope>
    <source>
        <strain evidence="4">SF6</strain>
    </source>
</reference>
<dbReference type="CDD" id="cd04179">
    <property type="entry name" value="DPM_DPG-synthase_like"/>
    <property type="match status" value="1"/>
</dbReference>
<proteinExistence type="predicted"/>
<dbReference type="EMBL" id="AP024485">
    <property type="protein sequence ID" value="BCS88448.1"/>
    <property type="molecule type" value="Genomic_DNA"/>
</dbReference>